<dbReference type="Proteomes" id="UP000427373">
    <property type="component" value="Chromosome"/>
</dbReference>
<dbReference type="RefSeq" id="WP_156014818.1">
    <property type="nucleotide sequence ID" value="NZ_CP045484.1"/>
</dbReference>
<dbReference type="EMBL" id="CP045484">
    <property type="protein sequence ID" value="QGR17330.1"/>
    <property type="molecule type" value="Genomic_DNA"/>
</dbReference>
<accession>A0A650CHQ8</accession>
<dbReference type="OrthoDB" id="57367at2157"/>
<gene>
    <name evidence="2" type="ORF">D1869_09090</name>
    <name evidence="1" type="ORF">HNQ62_002456</name>
</gene>
<keyword evidence="3" id="KW-1185">Reference proteome</keyword>
<dbReference type="PIRSF" id="PIRSF019435">
    <property type="entry name" value="UCP019435"/>
    <property type="match status" value="1"/>
</dbReference>
<dbReference type="KEGG" id="soh:D1869_09090"/>
<evidence type="ECO:0000313" key="3">
    <source>
        <dbReference type="Proteomes" id="UP000427373"/>
    </source>
</evidence>
<dbReference type="Pfam" id="PF05626">
    <property type="entry name" value="DUF790"/>
    <property type="match status" value="1"/>
</dbReference>
<name>A0A650CHQ8_SULOH</name>
<evidence type="ECO:0000313" key="2">
    <source>
        <dbReference type="EMBL" id="QGR17330.1"/>
    </source>
</evidence>
<protein>
    <submittedName>
        <fullName evidence="2">DUF790 family protein</fullName>
    </submittedName>
</protein>
<dbReference type="EMBL" id="JACHFY010000021">
    <property type="protein sequence ID" value="MBB5254682.1"/>
    <property type="molecule type" value="Genomic_DNA"/>
</dbReference>
<dbReference type="InterPro" id="IPR008508">
    <property type="entry name" value="Bax1"/>
</dbReference>
<dbReference type="GeneID" id="42801396"/>
<proteinExistence type="predicted"/>
<dbReference type="PANTHER" id="PTHR39640">
    <property type="entry name" value="VNG6129C"/>
    <property type="match status" value="1"/>
</dbReference>
<reference evidence="1 4" key="2">
    <citation type="submission" date="2020-08" db="EMBL/GenBank/DDBJ databases">
        <title>Genomic Encyclopedia of Type Strains, Phase IV (KMG-IV): sequencing the most valuable type-strain genomes for metagenomic binning, comparative biology and taxonomic classification.</title>
        <authorList>
            <person name="Goeker M."/>
        </authorList>
    </citation>
    <scope>NUCLEOTIDE SEQUENCE [LARGE SCALE GENOMIC DNA]</scope>
    <source>
        <strain evidence="1 4">DSM 12421</strain>
    </source>
</reference>
<dbReference type="PANTHER" id="PTHR39640:SF1">
    <property type="entry name" value="DUF790 FAMILY PROTEIN"/>
    <property type="match status" value="1"/>
</dbReference>
<organism evidence="2 3">
    <name type="scientific">Sulfurisphaera ohwakuensis</name>
    <dbReference type="NCBI Taxonomy" id="69656"/>
    <lineage>
        <taxon>Archaea</taxon>
        <taxon>Thermoproteota</taxon>
        <taxon>Thermoprotei</taxon>
        <taxon>Sulfolobales</taxon>
        <taxon>Sulfolobaceae</taxon>
        <taxon>Sulfurisphaera</taxon>
    </lineage>
</organism>
<reference evidence="2 3" key="1">
    <citation type="submission" date="2019-10" db="EMBL/GenBank/DDBJ databases">
        <title>Genome Sequences from Six Type Strain Members of the Archaeal Family Sulfolobaceae: Acidianus ambivalens, Acidianus infernus, Metallosphaera prunae, Stygiolobus azoricus, Sulfolobus metallicus, and Sulfurisphaera ohwakuensis.</title>
        <authorList>
            <person name="Counts J.A."/>
            <person name="Kelly R.M."/>
        </authorList>
    </citation>
    <scope>NUCLEOTIDE SEQUENCE [LARGE SCALE GENOMIC DNA]</scope>
    <source>
        <strain evidence="2 3">TA-1</strain>
    </source>
</reference>
<evidence type="ECO:0000313" key="4">
    <source>
        <dbReference type="Proteomes" id="UP000582213"/>
    </source>
</evidence>
<dbReference type="AlphaFoldDB" id="A0A650CHQ8"/>
<evidence type="ECO:0000313" key="1">
    <source>
        <dbReference type="EMBL" id="MBB5254682.1"/>
    </source>
</evidence>
<dbReference type="Proteomes" id="UP000582213">
    <property type="component" value="Unassembled WGS sequence"/>
</dbReference>
<sequence length="481" mass="56816">MLPWELARFSIIKDEVLPHFATNEDLDLANEIISLFKAGKKLGEIDEEVEYLEKIYDHKLVRAFVKLLTRLCEFELDSPIPPIQIRRELFKYGPVLDEKEREEIIQKVSKNLGADVMRFVFSDLDEEKKIIKAPTISAEDLIRWYNLSLLQTLLFKAYKLTVYISSNWKEIIRRAKWLGLMYFAYDKPLRFEFLGPATLVKLTEKYGRNLAVLLPFIISSQNWKIEAELVLGKKFKRVYKLKLANFKELKELVIDEKRFDSSVEEKFYKDFTNVIKGWKIIREPEPLVVDNRLFIPDFLVEKGNLKVYVEIVGFWTKEYIKEKLDKLKKVKYPILILLNEELGKEKFNGMNVITYKRKIDISLVYKWLKELENKYLAEVKVDYTISGDIISLNEIANKLSLPVEVIRKNIKIFPGYIFLKNYYVSEKFLEKLRNENFDNKSLKELISAYGDYIVEVLEFLGYKLKWQGISDAIVIKDKKVN</sequence>